<proteinExistence type="predicted"/>
<evidence type="ECO:0000259" key="2">
    <source>
        <dbReference type="Pfam" id="PF01580"/>
    </source>
</evidence>
<reference evidence="3 4" key="1">
    <citation type="submission" date="2017-12" db="EMBL/GenBank/DDBJ databases">
        <authorList>
            <person name="Hurst M.R.H."/>
        </authorList>
    </citation>
    <scope>NUCLEOTIDE SEQUENCE [LARGE SCALE GENOMIC DNA]</scope>
    <source>
        <strain evidence="3 4">SY-3-19</strain>
    </source>
</reference>
<feature type="domain" description="FtsK" evidence="2">
    <location>
        <begin position="495"/>
        <end position="532"/>
    </location>
</feature>
<dbReference type="Pfam" id="PF11130">
    <property type="entry name" value="TraC_F_IV"/>
    <property type="match status" value="1"/>
</dbReference>
<dbReference type="Gene3D" id="3.40.50.300">
    <property type="entry name" value="P-loop containing nucleotide triphosphate hydrolases"/>
    <property type="match status" value="2"/>
</dbReference>
<dbReference type="PANTHER" id="PTHR30121:SF6">
    <property type="entry name" value="SLR6007 PROTEIN"/>
    <property type="match status" value="1"/>
</dbReference>
<dbReference type="AlphaFoldDB" id="A0A2S7K036"/>
<evidence type="ECO:0000313" key="4">
    <source>
        <dbReference type="Proteomes" id="UP000239504"/>
    </source>
</evidence>
<feature type="region of interest" description="Disordered" evidence="1">
    <location>
        <begin position="18"/>
        <end position="47"/>
    </location>
</feature>
<dbReference type="SUPFAM" id="SSF52540">
    <property type="entry name" value="P-loop containing nucleoside triphosphate hydrolases"/>
    <property type="match status" value="1"/>
</dbReference>
<dbReference type="InterPro" id="IPR022303">
    <property type="entry name" value="Conjug_Trfer_ATPase"/>
</dbReference>
<sequence>MAARTERWGASLFLDFLKPGTSSGAGAAKERWRSPPRPEPQDNFTDELPWREYCPETESFLLEDGRSVGAIWEVEPISTEGRSDASKAELCNDLAGIVADTIPEIDPMPWVMQIYVSDEPDLAFMAERFRSYQNGAAGGSAYSRHYAERMAAHLKNVSREGGYFEDKEVTDAPWRGKQRRVRLVLYRRLGRQQPIGGLTPDEELAETAASLEQAFKTAGVSWRRYGGADFYAWMVKWFNPKPALTGGDAAALLALAPYPGDDDLPYGRDFADMLLFAEPVADGKHGVLYFDGAPTSIVTTLGFKKAPKPGHFTCEQKKNNRAFALFDKLPERTILVMTIIFQPRDATENHIADVEDNALGGEMGVGLVKEEAQLVKLKMAKGDDLYPLEIAAYIRGNDLAGLRRAQREVSSLFHQTGLHAIDNRHELLLLDRWFDNLPMAYRADRLKSHRRSRLHYASHIARMLPLFGRSRGTGNPGLLFFNRGGEPLTIDPLQKSDRAKNAHLLLLGPTGAGKSATLVAMLMSIVAAHKPRLFIIERGRSFNLLGDYFAREGLSVNALDLRPGCNVSLPPFADTWRLLDKRYEREFVAQTEDSLDASDNEDEGEDHRDVLGELEIIARLMITGGEDKEDARITRSDRLVIREAILKAAKTARARGRATVRPGHIVDVMNEMAAAPVHSGGRRERIKEMADAMALFTDPRSIGGELFNRGGQAFPECDVTLVDLGALANDGNEGELAVAYISLINRISALVERDEYDERPTIVVTDEGHMITTNPLLARYVVKITKMWRKLGAWFWLATQNLADFPDASEKMLNMAEFWILLTMPKDEIEQVARFKDLDAETKALLLSARKEDRKYTEGVILSDRLQSLIRIVPPSIALALAQTEKHEKARRAHLMEEHGLATELEAAERIAAELDAQR</sequence>
<dbReference type="OrthoDB" id="9804785at2"/>
<dbReference type="NCBIfam" id="TIGR03744">
    <property type="entry name" value="traC_PFL_4706"/>
    <property type="match status" value="1"/>
</dbReference>
<dbReference type="InterPro" id="IPR027417">
    <property type="entry name" value="P-loop_NTPase"/>
</dbReference>
<dbReference type="GO" id="GO:0003677">
    <property type="term" value="F:DNA binding"/>
    <property type="evidence" value="ECO:0007669"/>
    <property type="project" value="InterPro"/>
</dbReference>
<dbReference type="Proteomes" id="UP000239504">
    <property type="component" value="Unassembled WGS sequence"/>
</dbReference>
<protein>
    <submittedName>
        <fullName evidence="3">Conjugative transfer ATPase</fullName>
    </submittedName>
</protein>
<evidence type="ECO:0000256" key="1">
    <source>
        <dbReference type="SAM" id="MobiDB-lite"/>
    </source>
</evidence>
<dbReference type="GO" id="GO:0005524">
    <property type="term" value="F:ATP binding"/>
    <property type="evidence" value="ECO:0007669"/>
    <property type="project" value="InterPro"/>
</dbReference>
<evidence type="ECO:0000313" key="3">
    <source>
        <dbReference type="EMBL" id="PQA85869.1"/>
    </source>
</evidence>
<dbReference type="EMBL" id="PJCH01000016">
    <property type="protein sequence ID" value="PQA85869.1"/>
    <property type="molecule type" value="Genomic_DNA"/>
</dbReference>
<dbReference type="RefSeq" id="WP_104831922.1">
    <property type="nucleotide sequence ID" value="NZ_PJCH01000016.1"/>
</dbReference>
<keyword evidence="4" id="KW-1185">Reference proteome</keyword>
<comment type="caution">
    <text evidence="3">The sequence shown here is derived from an EMBL/GenBank/DDBJ whole genome shotgun (WGS) entry which is preliminary data.</text>
</comment>
<dbReference type="InterPro" id="IPR025955">
    <property type="entry name" value="TraC/Conjuga_ATPase"/>
</dbReference>
<dbReference type="InterPro" id="IPR002543">
    <property type="entry name" value="FtsK_dom"/>
</dbReference>
<dbReference type="Pfam" id="PF01580">
    <property type="entry name" value="FtsK_SpoIIIE"/>
    <property type="match status" value="1"/>
</dbReference>
<dbReference type="InterPro" id="IPR051162">
    <property type="entry name" value="T4SS_component"/>
</dbReference>
<organism evidence="3 4">
    <name type="scientific">Hyphococcus luteus</name>
    <dbReference type="NCBI Taxonomy" id="2058213"/>
    <lineage>
        <taxon>Bacteria</taxon>
        <taxon>Pseudomonadati</taxon>
        <taxon>Pseudomonadota</taxon>
        <taxon>Alphaproteobacteria</taxon>
        <taxon>Parvularculales</taxon>
        <taxon>Parvularculaceae</taxon>
        <taxon>Hyphococcus</taxon>
    </lineage>
</organism>
<name>A0A2S7K036_9PROT</name>
<dbReference type="PANTHER" id="PTHR30121">
    <property type="entry name" value="UNCHARACTERIZED PROTEIN YJGR-RELATED"/>
    <property type="match status" value="1"/>
</dbReference>
<accession>A0A2S7K036</accession>
<gene>
    <name evidence="3" type="ORF">CW354_20260</name>
</gene>